<accession>A0A378THW2</accession>
<gene>
    <name evidence="2" type="ORF">NCTC10821_03878</name>
</gene>
<evidence type="ECO:0000256" key="1">
    <source>
        <dbReference type="SAM" id="MobiDB-lite"/>
    </source>
</evidence>
<keyword evidence="3" id="KW-1185">Reference proteome</keyword>
<evidence type="ECO:0000313" key="3">
    <source>
        <dbReference type="Proteomes" id="UP000254978"/>
    </source>
</evidence>
<organism evidence="2 3">
    <name type="scientific">Mycolicibacterium tokaiense</name>
    <dbReference type="NCBI Taxonomy" id="39695"/>
    <lineage>
        <taxon>Bacteria</taxon>
        <taxon>Bacillati</taxon>
        <taxon>Actinomycetota</taxon>
        <taxon>Actinomycetes</taxon>
        <taxon>Mycobacteriales</taxon>
        <taxon>Mycobacteriaceae</taxon>
        <taxon>Mycolicibacterium</taxon>
    </lineage>
</organism>
<dbReference type="EMBL" id="UGQT01000001">
    <property type="protein sequence ID" value="STZ60339.1"/>
    <property type="molecule type" value="Genomic_DNA"/>
</dbReference>
<dbReference type="Proteomes" id="UP000254978">
    <property type="component" value="Unassembled WGS sequence"/>
</dbReference>
<feature type="region of interest" description="Disordered" evidence="1">
    <location>
        <begin position="1"/>
        <end position="37"/>
    </location>
</feature>
<sequence length="147" mass="15743">MAFAVAGWFRPSDSQSAGELDAEPAYSSSDTDTDTDTDGAIAAVCNAYDLVDKATMVAGGETSDDPGVDFTIAVNIRTTASLGAAFYFRVLKENPATPQTLADPVRQLASTYQELVLLQTGQAPKEQLDTRYDQINKLDGQIVQVCR</sequence>
<proteinExistence type="predicted"/>
<reference evidence="2 3" key="1">
    <citation type="submission" date="2018-06" db="EMBL/GenBank/DDBJ databases">
        <authorList>
            <consortium name="Pathogen Informatics"/>
            <person name="Doyle S."/>
        </authorList>
    </citation>
    <scope>NUCLEOTIDE SEQUENCE [LARGE SCALE GENOMIC DNA]</scope>
    <source>
        <strain evidence="2 3">NCTC10821</strain>
    </source>
</reference>
<protein>
    <submittedName>
        <fullName evidence="2">Conserved membrane protein of uncharacterized function, alanine and proline rich protein</fullName>
    </submittedName>
</protein>
<dbReference type="AlphaFoldDB" id="A0A378THW2"/>
<name>A0A378THW2_9MYCO</name>
<evidence type="ECO:0000313" key="2">
    <source>
        <dbReference type="EMBL" id="STZ60339.1"/>
    </source>
</evidence>